<dbReference type="Gene3D" id="3.90.320.10">
    <property type="match status" value="1"/>
</dbReference>
<dbReference type="Proteomes" id="UP000531231">
    <property type="component" value="Unassembled WGS sequence"/>
</dbReference>
<reference evidence="3 4" key="1">
    <citation type="submission" date="2020-08" db="EMBL/GenBank/DDBJ databases">
        <title>Genomic Encyclopedia of Type Strains, Phase IV (KMG-IV): sequencing the most valuable type-strain genomes for metagenomic binning, comparative biology and taxonomic classification.</title>
        <authorList>
            <person name="Goeker M."/>
        </authorList>
    </citation>
    <scope>NUCLEOTIDE SEQUENCE [LARGE SCALE GENOMIC DNA]</scope>
    <source>
        <strain evidence="3 4">DSM 25620</strain>
    </source>
</reference>
<organism evidence="3 4">
    <name type="scientific">Pseudochrobactrum saccharolyticum</name>
    <dbReference type="NCBI Taxonomy" id="354352"/>
    <lineage>
        <taxon>Bacteria</taxon>
        <taxon>Pseudomonadati</taxon>
        <taxon>Pseudomonadota</taxon>
        <taxon>Alphaproteobacteria</taxon>
        <taxon>Hyphomicrobiales</taxon>
        <taxon>Brucellaceae</taxon>
        <taxon>Pseudochrobactrum</taxon>
    </lineage>
</organism>
<evidence type="ECO:0000259" key="2">
    <source>
        <dbReference type="Pfam" id="PF12684"/>
    </source>
</evidence>
<dbReference type="InterPro" id="IPR003034">
    <property type="entry name" value="SAP_dom"/>
</dbReference>
<evidence type="ECO:0000313" key="4">
    <source>
        <dbReference type="Proteomes" id="UP000531231"/>
    </source>
</evidence>
<proteinExistence type="predicted"/>
<keyword evidence="4" id="KW-1185">Reference proteome</keyword>
<evidence type="ECO:0000313" key="3">
    <source>
        <dbReference type="EMBL" id="MBB5091402.1"/>
    </source>
</evidence>
<feature type="domain" description="SAP" evidence="1">
    <location>
        <begin position="122"/>
        <end position="151"/>
    </location>
</feature>
<sequence>MDIKIDCDEFQSISDLSVKVVQKAADKAGFIEHPDGIYFGMSDAVYHTDKALGSTGLKKLVGNAPDFWWESWMNPAREENDDTPAKIFGRQLHLCVLEGRDKFIAKYAPEPISDNYQGCLKTADDLRDFLSKKKASKSGSKAELIARAKQFPDCPAIFDEVLILAQKSGKELIKFKDYAKILAASAFIKANTTLSNAFEGGQPEVSVFWTADGVRFKARFDYLKLNAITDLKSIANRTDKEFTKACCDAVASYDYIISAEHYTEGRRQLKRLLNEGRVFGSYDPEWLAKVAANEVFAFVFVFWQKDGAPISHGIKLSPGNPLFSYARSMIAQAVDNYRTYLAEFGTETAWVPSTPLEELDETDLPVWYQQRLMTGS</sequence>
<evidence type="ECO:0000259" key="1">
    <source>
        <dbReference type="Pfam" id="PF02037"/>
    </source>
</evidence>
<dbReference type="RefSeq" id="WP_151159481.1">
    <property type="nucleotide sequence ID" value="NZ_JACHIL010000003.1"/>
</dbReference>
<dbReference type="AlphaFoldDB" id="A0A7W8AJA7"/>
<protein>
    <submittedName>
        <fullName evidence="3">Uncharacterized protein</fullName>
    </submittedName>
</protein>
<dbReference type="InterPro" id="IPR011604">
    <property type="entry name" value="PDDEXK-like_dom_sf"/>
</dbReference>
<accession>A0A7W8AJA7</accession>
<dbReference type="Pfam" id="PF02037">
    <property type="entry name" value="SAP"/>
    <property type="match status" value="1"/>
</dbReference>
<dbReference type="EMBL" id="JACHIL010000003">
    <property type="protein sequence ID" value="MBB5091402.1"/>
    <property type="molecule type" value="Genomic_DNA"/>
</dbReference>
<name>A0A7W8AJA7_9HYPH</name>
<feature type="domain" description="Putative exodeoxyribonuclease 8 PDDEXK-like" evidence="2">
    <location>
        <begin position="167"/>
        <end position="268"/>
    </location>
</feature>
<dbReference type="Pfam" id="PF12684">
    <property type="entry name" value="DUF3799"/>
    <property type="match status" value="1"/>
</dbReference>
<gene>
    <name evidence="3" type="ORF">HNQ68_001943</name>
</gene>
<comment type="caution">
    <text evidence="3">The sequence shown here is derived from an EMBL/GenBank/DDBJ whole genome shotgun (WGS) entry which is preliminary data.</text>
</comment>
<dbReference type="InterPro" id="IPR024432">
    <property type="entry name" value="Put_RecE_PDDEXK-like_dom"/>
</dbReference>